<dbReference type="Gene3D" id="2.60.120.10">
    <property type="entry name" value="Jelly Rolls"/>
    <property type="match status" value="1"/>
</dbReference>
<dbReference type="InterPro" id="IPR018490">
    <property type="entry name" value="cNMP-bd_dom_sf"/>
</dbReference>
<dbReference type="Proteomes" id="UP000314986">
    <property type="component" value="Unassembled WGS sequence"/>
</dbReference>
<accession>A0A4W3HS97</accession>
<dbReference type="GO" id="GO:0030552">
    <property type="term" value="F:cAMP binding"/>
    <property type="evidence" value="ECO:0007669"/>
    <property type="project" value="TreeGrafter"/>
</dbReference>
<reference evidence="1" key="4">
    <citation type="submission" date="2025-08" db="UniProtKB">
        <authorList>
            <consortium name="Ensembl"/>
        </authorList>
    </citation>
    <scope>IDENTIFICATION</scope>
</reference>
<proteinExistence type="predicted"/>
<evidence type="ECO:0008006" key="3">
    <source>
        <dbReference type="Google" id="ProtNLM"/>
    </source>
</evidence>
<dbReference type="SUPFAM" id="SSF51206">
    <property type="entry name" value="cAMP-binding domain-like"/>
    <property type="match status" value="1"/>
</dbReference>
<dbReference type="PANTHER" id="PTHR23011">
    <property type="entry name" value="CYCLIC NUCLEOTIDE-BINDING DOMAIN CONTAINING PROTEIN"/>
    <property type="match status" value="1"/>
</dbReference>
<evidence type="ECO:0000313" key="1">
    <source>
        <dbReference type="Ensembl" id="ENSCMIP00000019096.1"/>
    </source>
</evidence>
<evidence type="ECO:0000313" key="2">
    <source>
        <dbReference type="Proteomes" id="UP000314986"/>
    </source>
</evidence>
<dbReference type="GeneTree" id="ENSGT00390000003964"/>
<dbReference type="GO" id="GO:0007283">
    <property type="term" value="P:spermatogenesis"/>
    <property type="evidence" value="ECO:0007669"/>
    <property type="project" value="TreeGrafter"/>
</dbReference>
<reference evidence="2" key="1">
    <citation type="journal article" date="2006" name="Science">
        <title>Ancient noncoding elements conserved in the human genome.</title>
        <authorList>
            <person name="Venkatesh B."/>
            <person name="Kirkness E.F."/>
            <person name="Loh Y.H."/>
            <person name="Halpern A.L."/>
            <person name="Lee A.P."/>
            <person name="Johnson J."/>
            <person name="Dandona N."/>
            <person name="Viswanathan L.D."/>
            <person name="Tay A."/>
            <person name="Venter J.C."/>
            <person name="Strausberg R.L."/>
            <person name="Brenner S."/>
        </authorList>
    </citation>
    <scope>NUCLEOTIDE SEQUENCE [LARGE SCALE GENOMIC DNA]</scope>
</reference>
<keyword evidence="2" id="KW-1185">Reference proteome</keyword>
<dbReference type="InterPro" id="IPR014710">
    <property type="entry name" value="RmlC-like_jellyroll"/>
</dbReference>
<organism evidence="1 2">
    <name type="scientific">Callorhinchus milii</name>
    <name type="common">Ghost shark</name>
    <dbReference type="NCBI Taxonomy" id="7868"/>
    <lineage>
        <taxon>Eukaryota</taxon>
        <taxon>Metazoa</taxon>
        <taxon>Chordata</taxon>
        <taxon>Craniata</taxon>
        <taxon>Vertebrata</taxon>
        <taxon>Chondrichthyes</taxon>
        <taxon>Holocephali</taxon>
        <taxon>Chimaeriformes</taxon>
        <taxon>Callorhinchidae</taxon>
        <taxon>Callorhinchus</taxon>
    </lineage>
</organism>
<name>A0A4W3HS97_CALMI</name>
<reference evidence="1" key="5">
    <citation type="submission" date="2025-09" db="UniProtKB">
        <authorList>
            <consortium name="Ensembl"/>
        </authorList>
    </citation>
    <scope>IDENTIFICATION</scope>
</reference>
<reference evidence="2" key="2">
    <citation type="journal article" date="2007" name="PLoS Biol.">
        <title>Survey sequencing and comparative analysis of the elephant shark (Callorhinchus milii) genome.</title>
        <authorList>
            <person name="Venkatesh B."/>
            <person name="Kirkness E.F."/>
            <person name="Loh Y.H."/>
            <person name="Halpern A.L."/>
            <person name="Lee A.P."/>
            <person name="Johnson J."/>
            <person name="Dandona N."/>
            <person name="Viswanathan L.D."/>
            <person name="Tay A."/>
            <person name="Venter J.C."/>
            <person name="Strausberg R.L."/>
            <person name="Brenner S."/>
        </authorList>
    </citation>
    <scope>NUCLEOTIDE SEQUENCE [LARGE SCALE GENOMIC DNA]</scope>
</reference>
<dbReference type="STRING" id="7868.ENSCMIP00000019096"/>
<protein>
    <recommendedName>
        <fullName evidence="3">Cyclic nucleotide-binding domain-containing protein</fullName>
    </recommendedName>
</protein>
<sequence length="383" mass="44545">EESAISFDVNYFKPNKIAKKHPEWRTREELESLCSVLRSLISIRHCSKPYQLVLAKVMRYERYRRRRIVLKRGHYPQCCYFVFSGGISFTLDVDGSSAFENEQSPHLQKGGRFGVNVLQISLRIVCMEETELMVVDKEDFYAYKLNEPLQQESVFRFQFFRLVQDWLDTSFKEPVQARWAEWPLSVLYSSMILCISLEYYKLSQADTYNQVLGLGVGAACFLMSSFILPDHWNHRSLKIKSQGVVITRMGKETLAAVADEETMEKLLSFPWFPSDEKLCEYFLEKNSWKIFKKDLVAHLAKKSHQHISQPKCSWKKQEETVYDVDKTGILNLPAIAKQPVTAFLKPSYYIASVKSELEDSSHEVPELRLIHGIAMTRPPLKRL</sequence>
<dbReference type="AlphaFoldDB" id="A0A4W3HS97"/>
<reference evidence="2" key="3">
    <citation type="journal article" date="2014" name="Nature">
        <title>Elephant shark genome provides unique insights into gnathostome evolution.</title>
        <authorList>
            <consortium name="International Elephant Shark Genome Sequencing Consortium"/>
            <person name="Venkatesh B."/>
            <person name="Lee A.P."/>
            <person name="Ravi V."/>
            <person name="Maurya A.K."/>
            <person name="Lian M.M."/>
            <person name="Swann J.B."/>
            <person name="Ohta Y."/>
            <person name="Flajnik M.F."/>
            <person name="Sutoh Y."/>
            <person name="Kasahara M."/>
            <person name="Hoon S."/>
            <person name="Gangu V."/>
            <person name="Roy S.W."/>
            <person name="Irimia M."/>
            <person name="Korzh V."/>
            <person name="Kondrychyn I."/>
            <person name="Lim Z.W."/>
            <person name="Tay B.H."/>
            <person name="Tohari S."/>
            <person name="Kong K.W."/>
            <person name="Ho S."/>
            <person name="Lorente-Galdos B."/>
            <person name="Quilez J."/>
            <person name="Marques-Bonet T."/>
            <person name="Raney B.J."/>
            <person name="Ingham P.W."/>
            <person name="Tay A."/>
            <person name="Hillier L.W."/>
            <person name="Minx P."/>
            <person name="Boehm T."/>
            <person name="Wilson R.K."/>
            <person name="Brenner S."/>
            <person name="Warren W.C."/>
        </authorList>
    </citation>
    <scope>NUCLEOTIDE SEQUENCE [LARGE SCALE GENOMIC DNA]</scope>
</reference>
<dbReference type="InParanoid" id="A0A4W3HS97"/>
<dbReference type="Ensembl" id="ENSCMIT00000019458.1">
    <property type="protein sequence ID" value="ENSCMIP00000019096.1"/>
    <property type="gene ID" value="ENSCMIG00000008947.1"/>
</dbReference>
<dbReference type="PANTHER" id="PTHR23011:SF43">
    <property type="entry name" value="CYCLIC NUCLEOTIDE-BINDING DOMAIN-CONTAINING PROTEIN 2"/>
    <property type="match status" value="1"/>
</dbReference>